<reference evidence="1" key="1">
    <citation type="journal article" date="2021" name="Proc. Natl. Acad. Sci. U.S.A.">
        <title>A Catalog of Tens of Thousands of Viruses from Human Metagenomes Reveals Hidden Associations with Chronic Diseases.</title>
        <authorList>
            <person name="Tisza M.J."/>
            <person name="Buck C.B."/>
        </authorList>
    </citation>
    <scope>NUCLEOTIDE SEQUENCE</scope>
    <source>
        <strain evidence="1">CtelJ1</strain>
    </source>
</reference>
<name>A0A8S5V2C1_9CAUD</name>
<dbReference type="Pfam" id="PF07722">
    <property type="entry name" value="Peptidase_C26"/>
    <property type="match status" value="1"/>
</dbReference>
<dbReference type="EMBL" id="BK016184">
    <property type="protein sequence ID" value="DAG00865.1"/>
    <property type="molecule type" value="Genomic_DNA"/>
</dbReference>
<accession>A0A8S5V2C1</accession>
<dbReference type="PROSITE" id="PS51273">
    <property type="entry name" value="GATASE_TYPE_1"/>
    <property type="match status" value="1"/>
</dbReference>
<protein>
    <submittedName>
        <fullName evidence="1">Putative glutamine amidotransferase</fullName>
    </submittedName>
</protein>
<evidence type="ECO:0000313" key="1">
    <source>
        <dbReference type="EMBL" id="DAG00865.1"/>
    </source>
</evidence>
<keyword evidence="1" id="KW-0315">Glutamine amidotransferase</keyword>
<sequence>MNKTRKVYVVGMGTGYANPIKNKQLVNTIQEADIVLFTGGADVDPSIYGKKAIEATWPSLRRDIYEKEFYEAMRPDQLAIGICRGLQLFCAINGGNLVQDTTNHAGPDHTVKILETGDIFMVSSLHHQMVYPFDMSNSDYTILGVSEHNRSSYYAGDGIDPEVIKNFGEPEIVLFHKEGKPVSFGIQGHPEMMSPNSLFVQYENEMIEKLLKQIKG</sequence>
<dbReference type="Gene3D" id="3.40.50.880">
    <property type="match status" value="1"/>
</dbReference>
<dbReference type="GO" id="GO:0016787">
    <property type="term" value="F:hydrolase activity"/>
    <property type="evidence" value="ECO:0007669"/>
    <property type="project" value="InterPro"/>
</dbReference>
<dbReference type="InterPro" id="IPR011697">
    <property type="entry name" value="Peptidase_C26"/>
</dbReference>
<dbReference type="SUPFAM" id="SSF52317">
    <property type="entry name" value="Class I glutamine amidotransferase-like"/>
    <property type="match status" value="1"/>
</dbReference>
<dbReference type="InterPro" id="IPR029062">
    <property type="entry name" value="Class_I_gatase-like"/>
</dbReference>
<proteinExistence type="predicted"/>
<organism evidence="1">
    <name type="scientific">CrAss-like virus sp. ctelJ1</name>
    <dbReference type="NCBI Taxonomy" id="2825838"/>
    <lineage>
        <taxon>Viruses</taxon>
        <taxon>Duplodnaviria</taxon>
        <taxon>Heunggongvirae</taxon>
        <taxon>Uroviricota</taxon>
        <taxon>Caudoviricetes</taxon>
        <taxon>Crassvirales</taxon>
    </lineage>
</organism>